<proteinExistence type="predicted"/>
<reference evidence="1 2" key="1">
    <citation type="journal article" date="2014" name="Genome Announc.">
        <title>Complete genome sequence of Magnetospirillum gryphiswaldense MSR-1.</title>
        <authorList>
            <person name="Wang X."/>
            <person name="Wang Q."/>
            <person name="Zhang W."/>
            <person name="Wang Y."/>
            <person name="Li L."/>
            <person name="Wen T."/>
            <person name="Zhang T."/>
            <person name="Zhang Y."/>
            <person name="Xu J."/>
            <person name="Hu J."/>
            <person name="Li S."/>
            <person name="Liu L."/>
            <person name="Liu J."/>
            <person name="Jiang W."/>
            <person name="Tian J."/>
            <person name="Li Y."/>
            <person name="Schuler D."/>
            <person name="Wang L."/>
            <person name="Li J."/>
        </authorList>
    </citation>
    <scope>NUCLEOTIDE SEQUENCE [LARGE SCALE GENOMIC DNA]</scope>
    <source>
        <strain evidence="2">DSM 6361 / JCM 21280 / NBRC 15271 / MSR-1</strain>
    </source>
</reference>
<dbReference type="KEGG" id="mgy:MGMSRv2__3056"/>
<sequence>MRFRGIPPRSIPTLVAQPMDNGGVVLRNPQGRFIGVLGHSPAIFVSARVWGLNAYRGGDGEGWLLALRPGIQPEALPIDAGQYGWRKVGPVVPRHP</sequence>
<evidence type="ECO:0000313" key="2">
    <source>
        <dbReference type="Proteomes" id="UP000018922"/>
    </source>
</evidence>
<dbReference type="HOGENOM" id="CLU_2356392_0_0_5"/>
<dbReference type="AlphaFoldDB" id="V6F7J8"/>
<dbReference type="STRING" id="1430440.MGMSRv2__3056"/>
<evidence type="ECO:0000313" key="1">
    <source>
        <dbReference type="EMBL" id="CDL00271.1"/>
    </source>
</evidence>
<dbReference type="EMBL" id="HG794546">
    <property type="protein sequence ID" value="CDL00271.1"/>
    <property type="molecule type" value="Genomic_DNA"/>
</dbReference>
<accession>V6F7J8</accession>
<gene>
    <name evidence="1" type="ordered locus">MGMSRv2__3056</name>
</gene>
<keyword evidence="2" id="KW-1185">Reference proteome</keyword>
<protein>
    <submittedName>
        <fullName evidence="1">Uncharacterized protein</fullName>
    </submittedName>
</protein>
<dbReference type="Proteomes" id="UP000018922">
    <property type="component" value="Chromosome I"/>
</dbReference>
<organism evidence="1 2">
    <name type="scientific">Magnetospirillum gryphiswaldense (strain DSM 6361 / JCM 21280 / NBRC 15271 / MSR-1)</name>
    <dbReference type="NCBI Taxonomy" id="431944"/>
    <lineage>
        <taxon>Bacteria</taxon>
        <taxon>Pseudomonadati</taxon>
        <taxon>Pseudomonadota</taxon>
        <taxon>Alphaproteobacteria</taxon>
        <taxon>Rhodospirillales</taxon>
        <taxon>Rhodospirillaceae</taxon>
        <taxon>Magnetospirillum</taxon>
    </lineage>
</organism>
<name>V6F7J8_MAGGM</name>